<dbReference type="HOGENOM" id="CLU_1891454_0_0_2"/>
<evidence type="ECO:0000313" key="1">
    <source>
        <dbReference type="EMBL" id="AKB60976.1"/>
    </source>
</evidence>
<accession>A0A0E3LS14</accession>
<dbReference type="Proteomes" id="UP000033116">
    <property type="component" value="Chromosome"/>
</dbReference>
<protein>
    <submittedName>
        <fullName evidence="1">Uncharacterized protein</fullName>
    </submittedName>
</protein>
<dbReference type="AlphaFoldDB" id="A0A0E3LS14"/>
<evidence type="ECO:0000313" key="2">
    <source>
        <dbReference type="Proteomes" id="UP000033116"/>
    </source>
</evidence>
<name>A0A0E3LS14_METMZ</name>
<reference evidence="1 2" key="1">
    <citation type="submission" date="2014-07" db="EMBL/GenBank/DDBJ databases">
        <title>Methanogenic archaea and the global carbon cycle.</title>
        <authorList>
            <person name="Henriksen J.R."/>
            <person name="Luke J."/>
            <person name="Reinhart S."/>
            <person name="Benedict M.N."/>
            <person name="Youngblut N.D."/>
            <person name="Metcalf M.E."/>
            <person name="Whitaker R.J."/>
            <person name="Metcalf W.W."/>
        </authorList>
    </citation>
    <scope>NUCLEOTIDE SEQUENCE [LARGE SCALE GENOMIC DNA]</scope>
    <source>
        <strain evidence="1 2">SarPi</strain>
    </source>
</reference>
<organism evidence="1 2">
    <name type="scientific">Methanosarcina mazei SarPi</name>
    <dbReference type="NCBI Taxonomy" id="1434115"/>
    <lineage>
        <taxon>Archaea</taxon>
        <taxon>Methanobacteriati</taxon>
        <taxon>Methanobacteriota</taxon>
        <taxon>Stenosarchaea group</taxon>
        <taxon>Methanomicrobia</taxon>
        <taxon>Methanosarcinales</taxon>
        <taxon>Methanosarcinaceae</taxon>
        <taxon>Methanosarcina</taxon>
    </lineage>
</organism>
<dbReference type="EMBL" id="CP009511">
    <property type="protein sequence ID" value="AKB60976.1"/>
    <property type="molecule type" value="Genomic_DNA"/>
</dbReference>
<gene>
    <name evidence="1" type="ORF">MSMAP_0991</name>
</gene>
<sequence>MVLDAALRKKSRNNKPVNTARVTTAYIPAFVWLNLRSLLMHFAPVSPVSHKPNCVLCFIFNYSHYPAPFTDPVIFSHFKEFILLNLLPGSKYFLIQSFYKLLASRVPSRPSAASPELRLGNTRSFSLASLAQED</sequence>
<proteinExistence type="predicted"/>